<dbReference type="SUPFAM" id="SSF56672">
    <property type="entry name" value="DNA/RNA polymerases"/>
    <property type="match status" value="1"/>
</dbReference>
<reference evidence="1 2" key="1">
    <citation type="submission" date="2023-02" db="EMBL/GenBank/DDBJ databases">
        <title>LHISI_Scaffold_Assembly.</title>
        <authorList>
            <person name="Stuart O.P."/>
            <person name="Cleave R."/>
            <person name="Magrath M.J.L."/>
            <person name="Mikheyev A.S."/>
        </authorList>
    </citation>
    <scope>NUCLEOTIDE SEQUENCE [LARGE SCALE GENOMIC DNA]</scope>
    <source>
        <strain evidence="1">Daus_M_001</strain>
        <tissue evidence="1">Leg muscle</tissue>
    </source>
</reference>
<dbReference type="PROSITE" id="PS00141">
    <property type="entry name" value="ASP_PROTEASE"/>
    <property type="match status" value="1"/>
</dbReference>
<accession>A0ABQ9GQY9</accession>
<gene>
    <name evidence="1" type="ORF">PR048_025285</name>
</gene>
<evidence type="ECO:0000313" key="1">
    <source>
        <dbReference type="EMBL" id="KAJ8874436.1"/>
    </source>
</evidence>
<sequence>MASIFQETLLRLVRQLAVSFACEQVMGLRNGELHVLCVRENTCIFFAQNMKKKYTPLKCFLLQTMRDAPCPTAWYVITGEQRVRIILDTGSQRSYFTKEIFADMGYQSTGKEGLRHDLFGGNKSNKVLHQKFQLTLGHLHMPTARWVTVEEELQDLGVKIDYDDSTIQELVGADILGRLLTGEYIVLKINLVAIDTYLGSTRKGAVHNLRWCPHVFRFLCLCTMGFRGVWIEDPERLRTKEKRISATWKHFEDDPLPMNLELKQKLNNLKVRDVNSEDFKDWERERIIEENEGYYQPYRPVLKDHGTTKVTPVFDTSSRIPPNPSLNDCLEERSNLIESIPHLILWFRVKPIGVIADIKKASLQIDLSERDRDFVYFLWKNQSEEVTVWRHTRVVFGVTYSPFLLRSVIEQHLKTILRERKYGMNSYSEETIGRLQRGFYVDNCVTSVERETLRLFIKESTQIFQKAGFDLRGWQFSDLAVDPEKMS</sequence>
<dbReference type="InterPro" id="IPR043502">
    <property type="entry name" value="DNA/RNA_pol_sf"/>
</dbReference>
<evidence type="ECO:0008006" key="3">
    <source>
        <dbReference type="Google" id="ProtNLM"/>
    </source>
</evidence>
<keyword evidence="2" id="KW-1185">Reference proteome</keyword>
<dbReference type="InterPro" id="IPR001969">
    <property type="entry name" value="Aspartic_peptidase_AS"/>
</dbReference>
<dbReference type="Proteomes" id="UP001159363">
    <property type="component" value="Chromosome 9"/>
</dbReference>
<protein>
    <recommendedName>
        <fullName evidence="3">Polyprotein</fullName>
    </recommendedName>
</protein>
<name>A0ABQ9GQY9_9NEOP</name>
<dbReference type="EMBL" id="JARBHB010000010">
    <property type="protein sequence ID" value="KAJ8874436.1"/>
    <property type="molecule type" value="Genomic_DNA"/>
</dbReference>
<comment type="caution">
    <text evidence="1">The sequence shown here is derived from an EMBL/GenBank/DDBJ whole genome shotgun (WGS) entry which is preliminary data.</text>
</comment>
<evidence type="ECO:0000313" key="2">
    <source>
        <dbReference type="Proteomes" id="UP001159363"/>
    </source>
</evidence>
<organism evidence="1 2">
    <name type="scientific">Dryococelus australis</name>
    <dbReference type="NCBI Taxonomy" id="614101"/>
    <lineage>
        <taxon>Eukaryota</taxon>
        <taxon>Metazoa</taxon>
        <taxon>Ecdysozoa</taxon>
        <taxon>Arthropoda</taxon>
        <taxon>Hexapoda</taxon>
        <taxon>Insecta</taxon>
        <taxon>Pterygota</taxon>
        <taxon>Neoptera</taxon>
        <taxon>Polyneoptera</taxon>
        <taxon>Phasmatodea</taxon>
        <taxon>Verophasmatodea</taxon>
        <taxon>Anareolatae</taxon>
        <taxon>Phasmatidae</taxon>
        <taxon>Eurycanthinae</taxon>
        <taxon>Dryococelus</taxon>
    </lineage>
</organism>
<dbReference type="PANTHER" id="PTHR47331">
    <property type="entry name" value="PHD-TYPE DOMAIN-CONTAINING PROTEIN"/>
    <property type="match status" value="1"/>
</dbReference>
<proteinExistence type="predicted"/>